<dbReference type="Proteomes" id="UP001597101">
    <property type="component" value="Unassembled WGS sequence"/>
</dbReference>
<accession>A0ABW3FDY7</accession>
<keyword evidence="4" id="KW-1185">Reference proteome</keyword>
<reference evidence="4" key="1">
    <citation type="journal article" date="2019" name="Int. J. Syst. Evol. Microbiol.">
        <title>The Global Catalogue of Microorganisms (GCM) 10K type strain sequencing project: providing services to taxonomists for standard genome sequencing and annotation.</title>
        <authorList>
            <consortium name="The Broad Institute Genomics Platform"/>
            <consortium name="The Broad Institute Genome Sequencing Center for Infectious Disease"/>
            <person name="Wu L."/>
            <person name="Ma J."/>
        </authorList>
    </citation>
    <scope>NUCLEOTIDE SEQUENCE [LARGE SCALE GENOMIC DNA]</scope>
    <source>
        <strain evidence="4">CCUG 60023</strain>
    </source>
</reference>
<evidence type="ECO:0000256" key="2">
    <source>
        <dbReference type="SAM" id="SignalP"/>
    </source>
</evidence>
<dbReference type="RefSeq" id="WP_377210877.1">
    <property type="nucleotide sequence ID" value="NZ_JBHTJV010000002.1"/>
</dbReference>
<evidence type="ECO:0000313" key="3">
    <source>
        <dbReference type="EMBL" id="MFD0915026.1"/>
    </source>
</evidence>
<gene>
    <name evidence="3" type="ORF">ACFQ14_01245</name>
</gene>
<keyword evidence="1" id="KW-0802">TPR repeat</keyword>
<dbReference type="EMBL" id="JBHTJV010000002">
    <property type="protein sequence ID" value="MFD0915026.1"/>
    <property type="molecule type" value="Genomic_DNA"/>
</dbReference>
<protein>
    <submittedName>
        <fullName evidence="3">Tetratricopeptide repeat protein</fullName>
    </submittedName>
</protein>
<dbReference type="Gene3D" id="1.25.40.10">
    <property type="entry name" value="Tetratricopeptide repeat domain"/>
    <property type="match status" value="1"/>
</dbReference>
<dbReference type="InterPro" id="IPR019734">
    <property type="entry name" value="TPR_rpt"/>
</dbReference>
<sequence>MPANLAKPKAVHAFPSTLLALLAVLVLIAITTAQSADPARPIPDGFDREASLNAVFAEMGKASNETQGNVASEKMWAVFMLTPDATSAAIMNRGLRARERFDLEVAFGFFSQVIQSQPNYAEAWNQRAYIHFVRKRYDEALADCTKTLELEPRHVGCMAGIARIHLIRKDYARADTFIRRAIALHPWIADRVMLKEIPLERL</sequence>
<comment type="caution">
    <text evidence="3">The sequence shown here is derived from an EMBL/GenBank/DDBJ whole genome shotgun (WGS) entry which is preliminary data.</text>
</comment>
<dbReference type="SMART" id="SM00028">
    <property type="entry name" value="TPR"/>
    <property type="match status" value="2"/>
</dbReference>
<dbReference type="InterPro" id="IPR011990">
    <property type="entry name" value="TPR-like_helical_dom_sf"/>
</dbReference>
<feature type="chain" id="PRO_5046361226" evidence="2">
    <location>
        <begin position="36"/>
        <end position="202"/>
    </location>
</feature>
<keyword evidence="2" id="KW-0732">Signal</keyword>
<dbReference type="PROSITE" id="PS50005">
    <property type="entry name" value="TPR"/>
    <property type="match status" value="1"/>
</dbReference>
<dbReference type="Pfam" id="PF00515">
    <property type="entry name" value="TPR_1"/>
    <property type="match status" value="1"/>
</dbReference>
<organism evidence="3 4">
    <name type="scientific">Pseudahrensia aquimaris</name>
    <dbReference type="NCBI Taxonomy" id="744461"/>
    <lineage>
        <taxon>Bacteria</taxon>
        <taxon>Pseudomonadati</taxon>
        <taxon>Pseudomonadota</taxon>
        <taxon>Alphaproteobacteria</taxon>
        <taxon>Hyphomicrobiales</taxon>
        <taxon>Ahrensiaceae</taxon>
        <taxon>Pseudahrensia</taxon>
    </lineage>
</organism>
<feature type="repeat" description="TPR" evidence="1">
    <location>
        <begin position="121"/>
        <end position="154"/>
    </location>
</feature>
<evidence type="ECO:0000313" key="4">
    <source>
        <dbReference type="Proteomes" id="UP001597101"/>
    </source>
</evidence>
<proteinExistence type="predicted"/>
<feature type="signal peptide" evidence="2">
    <location>
        <begin position="1"/>
        <end position="35"/>
    </location>
</feature>
<dbReference type="SUPFAM" id="SSF48452">
    <property type="entry name" value="TPR-like"/>
    <property type="match status" value="1"/>
</dbReference>
<name>A0ABW3FDY7_9HYPH</name>
<evidence type="ECO:0000256" key="1">
    <source>
        <dbReference type="PROSITE-ProRule" id="PRU00339"/>
    </source>
</evidence>